<sequence length="146" mass="16484">MNNALLLLLTFPLLAQASDYNCASVGSMMENALFSAVTHDLKIDANSIQRDKTKIEQLGIYPVGKPYAEQLGHIDYQYDKNQSGKALLPESEYVMTNYENGARTITAKYTYLNTDKKRDVFIATSIMNSDECTVRFNGYLTLSREF</sequence>
<name>A0ABS6KXD6_9GAMM</name>
<reference evidence="2 3" key="1">
    <citation type="submission" date="2021-03" db="EMBL/GenBank/DDBJ databases">
        <title>Five novel Rahnella species.</title>
        <authorList>
            <person name="Brady C."/>
            <person name="Asselin J."/>
            <person name="Beer S."/>
            <person name="Bruberg M.B."/>
            <person name="Crampton B."/>
            <person name="Venter S."/>
            <person name="Arnold D."/>
            <person name="Denman S."/>
        </authorList>
    </citation>
    <scope>NUCLEOTIDE SEQUENCE [LARGE SCALE GENOMIC DNA]</scope>
    <source>
        <strain evidence="2 3">L72c</strain>
    </source>
</reference>
<evidence type="ECO:0000313" key="2">
    <source>
        <dbReference type="EMBL" id="MBU9834261.1"/>
    </source>
</evidence>
<feature type="signal peptide" evidence="1">
    <location>
        <begin position="1"/>
        <end position="17"/>
    </location>
</feature>
<dbReference type="Proteomes" id="UP000699865">
    <property type="component" value="Unassembled WGS sequence"/>
</dbReference>
<accession>A0ABS6KXD6</accession>
<dbReference type="EMBL" id="JAFMOU010000061">
    <property type="protein sequence ID" value="MBU9834261.1"/>
    <property type="molecule type" value="Genomic_DNA"/>
</dbReference>
<protein>
    <submittedName>
        <fullName evidence="2">Shiga toxin A subunit</fullName>
    </submittedName>
</protein>
<feature type="chain" id="PRO_5046898377" evidence="1">
    <location>
        <begin position="18"/>
        <end position="146"/>
    </location>
</feature>
<proteinExistence type="predicted"/>
<evidence type="ECO:0000256" key="1">
    <source>
        <dbReference type="SAM" id="SignalP"/>
    </source>
</evidence>
<organism evidence="2 3">
    <name type="scientific">Rahnella perminowiae</name>
    <dbReference type="NCBI Taxonomy" id="2816244"/>
    <lineage>
        <taxon>Bacteria</taxon>
        <taxon>Pseudomonadati</taxon>
        <taxon>Pseudomonadota</taxon>
        <taxon>Gammaproteobacteria</taxon>
        <taxon>Enterobacterales</taxon>
        <taxon>Yersiniaceae</taxon>
        <taxon>Rahnella</taxon>
    </lineage>
</organism>
<comment type="caution">
    <text evidence="2">The sequence shown here is derived from an EMBL/GenBank/DDBJ whole genome shotgun (WGS) entry which is preliminary data.</text>
</comment>
<evidence type="ECO:0000313" key="3">
    <source>
        <dbReference type="Proteomes" id="UP000699865"/>
    </source>
</evidence>
<gene>
    <name evidence="2" type="ORF">J1786_05375</name>
</gene>
<keyword evidence="3" id="KW-1185">Reference proteome</keyword>
<keyword evidence="1" id="KW-0732">Signal</keyword>